<evidence type="ECO:0000259" key="7">
    <source>
        <dbReference type="Pfam" id="PF13193"/>
    </source>
</evidence>
<dbReference type="STRING" id="348802.A0A0D2CH14"/>
<organism evidence="8 9">
    <name type="scientific">Exophiala xenobiotica</name>
    <dbReference type="NCBI Taxonomy" id="348802"/>
    <lineage>
        <taxon>Eukaryota</taxon>
        <taxon>Fungi</taxon>
        <taxon>Dikarya</taxon>
        <taxon>Ascomycota</taxon>
        <taxon>Pezizomycotina</taxon>
        <taxon>Eurotiomycetes</taxon>
        <taxon>Chaetothyriomycetidae</taxon>
        <taxon>Chaetothyriales</taxon>
        <taxon>Herpotrichiellaceae</taxon>
        <taxon>Exophiala</taxon>
    </lineage>
</organism>
<dbReference type="InterPro" id="IPR045851">
    <property type="entry name" value="AMP-bd_C_sf"/>
</dbReference>
<dbReference type="GO" id="GO:0009898">
    <property type="term" value="C:cytoplasmic side of plasma membrane"/>
    <property type="evidence" value="ECO:0007669"/>
    <property type="project" value="TreeGrafter"/>
</dbReference>
<keyword evidence="2" id="KW-0436">Ligase</keyword>
<keyword evidence="9" id="KW-1185">Reference proteome</keyword>
<keyword evidence="3" id="KW-0547">Nucleotide-binding</keyword>
<evidence type="ECO:0000313" key="8">
    <source>
        <dbReference type="EMBL" id="KIW49137.1"/>
    </source>
</evidence>
<reference evidence="8 9" key="1">
    <citation type="submission" date="2015-01" db="EMBL/GenBank/DDBJ databases">
        <title>The Genome Sequence of Exophiala xenobiotica CBS118157.</title>
        <authorList>
            <consortium name="The Broad Institute Genomics Platform"/>
            <person name="Cuomo C."/>
            <person name="de Hoog S."/>
            <person name="Gorbushina A."/>
            <person name="Stielow B."/>
            <person name="Teixiera M."/>
            <person name="Abouelleil A."/>
            <person name="Chapman S.B."/>
            <person name="Priest M."/>
            <person name="Young S.K."/>
            <person name="Wortman J."/>
            <person name="Nusbaum C."/>
            <person name="Birren B."/>
        </authorList>
    </citation>
    <scope>NUCLEOTIDE SEQUENCE [LARGE SCALE GENOMIC DNA]</scope>
    <source>
        <strain evidence="8 9">CBS 118157</strain>
    </source>
</reference>
<dbReference type="GO" id="GO:0004467">
    <property type="term" value="F:long-chain fatty acid-CoA ligase activity"/>
    <property type="evidence" value="ECO:0007669"/>
    <property type="project" value="TreeGrafter"/>
</dbReference>
<dbReference type="EMBL" id="KN847323">
    <property type="protein sequence ID" value="KIW49137.1"/>
    <property type="molecule type" value="Genomic_DNA"/>
</dbReference>
<feature type="domain" description="AMP-binding enzyme C-terminal" evidence="7">
    <location>
        <begin position="534"/>
        <end position="618"/>
    </location>
</feature>
<dbReference type="GO" id="GO:0005777">
    <property type="term" value="C:peroxisome"/>
    <property type="evidence" value="ECO:0007669"/>
    <property type="project" value="TreeGrafter"/>
</dbReference>
<dbReference type="OrthoDB" id="10253869at2759"/>
<dbReference type="PANTHER" id="PTHR43107:SF15">
    <property type="entry name" value="FATTY ACID TRANSPORT PROTEIN 3, ISOFORM A"/>
    <property type="match status" value="1"/>
</dbReference>
<evidence type="ECO:0000313" key="9">
    <source>
        <dbReference type="Proteomes" id="UP000054342"/>
    </source>
</evidence>
<comment type="similarity">
    <text evidence="1">Belongs to the ATP-dependent AMP-binding enzyme family.</text>
</comment>
<dbReference type="PROSITE" id="PS00455">
    <property type="entry name" value="AMP_BINDING"/>
    <property type="match status" value="1"/>
</dbReference>
<dbReference type="RefSeq" id="XP_013309722.1">
    <property type="nucleotide sequence ID" value="XM_013454268.1"/>
</dbReference>
<evidence type="ECO:0000256" key="3">
    <source>
        <dbReference type="ARBA" id="ARBA00022741"/>
    </source>
</evidence>
<dbReference type="Proteomes" id="UP000054342">
    <property type="component" value="Unassembled WGS sequence"/>
</dbReference>
<dbReference type="AlphaFoldDB" id="A0A0D2CH14"/>
<dbReference type="Gene3D" id="3.40.50.12780">
    <property type="entry name" value="N-terminal domain of ligase-like"/>
    <property type="match status" value="1"/>
</dbReference>
<dbReference type="InterPro" id="IPR000873">
    <property type="entry name" value="AMP-dep_synth/lig_dom"/>
</dbReference>
<protein>
    <recommendedName>
        <fullName evidence="10">AMP-dependent synthetase/ligase domain-containing protein</fullName>
    </recommendedName>
</protein>
<dbReference type="SUPFAM" id="SSF56801">
    <property type="entry name" value="Acetyl-CoA synthetase-like"/>
    <property type="match status" value="1"/>
</dbReference>
<sequence>MSIIPTVLAATAAVSGICMYLDAKFSVSNDISQILGARRTNRYIQARFRELGEDDWSFYHVLHQTYGQNDDLEALAFERRSWTYRLLREEVGRLAAAYLDLGIRNRTVVGMFVNNSPEFLFSFYALMKIGAIPAPLNTSMSGDQVKHCLNICSSEFLLTTYELYHVVAQTFGDNQGQLTVGSDPACPTLAQVLVYDYNTYETTALGALHPDCVLLTHRDLPSVPGMGDFPPSVRPKIHHQQPTHYMFTSGTTGLPKAIQWPAVYAWGLAHKDRWPGALSSDLRFYICMPMFHGTATFVGIPPTWAGSGTVILSRRFSRSGFWHDVRRNRANGILYIGEMLRYLTQSPPDPQFPDEKDHGVKFAFGLGLSPKVWKDFRDRFGVPWIIEYYGSSEGTTGLLQSNKNDLGVGKVARWGPLMRSSWIGNNGLFLIKINPETGEVYRDPRTGFCLKVGFGEPGEAICRVQPPIQTRHNYIGPGGEEATRKKILKNVFRRGDEFFRMGDTLAMDRDGFISFVDRLGDTYRVKGHNISTTEVENVLSRHPAIASVNVYAIAMNRYGYEGQLGCIAVTLRQNNSASPQVVEHDLVTELEEWLIGPTGGLPPYAVPRFLRILSPSPQDENAVARTSSSESGPERVSPLMKKQKVELQKEGFNLSSESNDRIYWIKQERAGYEPLDPNTVQNLLAGRHML</sequence>
<dbReference type="PANTHER" id="PTHR43107">
    <property type="entry name" value="LONG-CHAIN FATTY ACID TRANSPORT PROTEIN"/>
    <property type="match status" value="1"/>
</dbReference>
<dbReference type="GO" id="GO:0005524">
    <property type="term" value="F:ATP binding"/>
    <property type="evidence" value="ECO:0007669"/>
    <property type="project" value="UniProtKB-KW"/>
</dbReference>
<evidence type="ECO:0000256" key="5">
    <source>
        <dbReference type="SAM" id="MobiDB-lite"/>
    </source>
</evidence>
<accession>A0A0D2CH14</accession>
<keyword evidence="4" id="KW-0067">ATP-binding</keyword>
<evidence type="ECO:0000256" key="1">
    <source>
        <dbReference type="ARBA" id="ARBA00006432"/>
    </source>
</evidence>
<dbReference type="Pfam" id="PF00501">
    <property type="entry name" value="AMP-binding"/>
    <property type="match status" value="1"/>
</dbReference>
<dbReference type="GO" id="GO:0005324">
    <property type="term" value="F:long-chain fatty acid transmembrane transporter activity"/>
    <property type="evidence" value="ECO:0007669"/>
    <property type="project" value="TreeGrafter"/>
</dbReference>
<dbReference type="GO" id="GO:0044539">
    <property type="term" value="P:long-chain fatty acid import into cell"/>
    <property type="evidence" value="ECO:0007669"/>
    <property type="project" value="TreeGrafter"/>
</dbReference>
<feature type="region of interest" description="Disordered" evidence="5">
    <location>
        <begin position="620"/>
        <end position="641"/>
    </location>
</feature>
<name>A0A0D2CH14_9EURO</name>
<dbReference type="GeneID" id="25332753"/>
<evidence type="ECO:0000256" key="4">
    <source>
        <dbReference type="ARBA" id="ARBA00022840"/>
    </source>
</evidence>
<dbReference type="InterPro" id="IPR025110">
    <property type="entry name" value="AMP-bd_C"/>
</dbReference>
<feature type="domain" description="AMP-dependent synthetase/ligase" evidence="6">
    <location>
        <begin position="68"/>
        <end position="409"/>
    </location>
</feature>
<dbReference type="Gene3D" id="3.30.300.30">
    <property type="match status" value="1"/>
</dbReference>
<dbReference type="InterPro" id="IPR042099">
    <property type="entry name" value="ANL_N_sf"/>
</dbReference>
<feature type="compositionally biased region" description="Polar residues" evidence="5">
    <location>
        <begin position="620"/>
        <end position="631"/>
    </location>
</feature>
<dbReference type="GO" id="GO:0005811">
    <property type="term" value="C:lipid droplet"/>
    <property type="evidence" value="ECO:0007669"/>
    <property type="project" value="TreeGrafter"/>
</dbReference>
<gene>
    <name evidence="8" type="ORF">PV05_10845</name>
</gene>
<proteinExistence type="inferred from homology"/>
<evidence type="ECO:0000256" key="2">
    <source>
        <dbReference type="ARBA" id="ARBA00022598"/>
    </source>
</evidence>
<dbReference type="Pfam" id="PF13193">
    <property type="entry name" value="AMP-binding_C"/>
    <property type="match status" value="1"/>
</dbReference>
<evidence type="ECO:0008006" key="10">
    <source>
        <dbReference type="Google" id="ProtNLM"/>
    </source>
</evidence>
<dbReference type="InterPro" id="IPR020845">
    <property type="entry name" value="AMP-binding_CS"/>
</dbReference>
<evidence type="ECO:0000259" key="6">
    <source>
        <dbReference type="Pfam" id="PF00501"/>
    </source>
</evidence>